<dbReference type="Pfam" id="PF00112">
    <property type="entry name" value="Peptidase_C1"/>
    <property type="match status" value="1"/>
</dbReference>
<keyword evidence="4" id="KW-1185">Reference proteome</keyword>
<dbReference type="CDD" id="cd02619">
    <property type="entry name" value="Peptidase_C1"/>
    <property type="match status" value="1"/>
</dbReference>
<comment type="similarity">
    <text evidence="1">Belongs to the peptidase C1 family.</text>
</comment>
<reference evidence="3 4" key="1">
    <citation type="submission" date="2020-05" db="EMBL/GenBank/DDBJ databases">
        <title>Genome Sequencing of Type Strains.</title>
        <authorList>
            <person name="Lemaire J.F."/>
            <person name="Inderbitzin P."/>
            <person name="Gregorio O.A."/>
            <person name="Collins S.B."/>
            <person name="Wespe N."/>
            <person name="Knight-Connoni V."/>
        </authorList>
    </citation>
    <scope>NUCLEOTIDE SEQUENCE [LARGE SCALE GENOMIC DNA]</scope>
    <source>
        <strain evidence="3 4">DSM 19942</strain>
    </source>
</reference>
<organism evidence="3 4">
    <name type="scientific">Paenibacillus taichungensis</name>
    <dbReference type="NCBI Taxonomy" id="484184"/>
    <lineage>
        <taxon>Bacteria</taxon>
        <taxon>Bacillati</taxon>
        <taxon>Bacillota</taxon>
        <taxon>Bacilli</taxon>
        <taxon>Bacillales</taxon>
        <taxon>Paenibacillaceae</taxon>
        <taxon>Paenibacillus</taxon>
    </lineage>
</organism>
<dbReference type="PANTHER" id="PTHR12411">
    <property type="entry name" value="CYSTEINE PROTEASE FAMILY C1-RELATED"/>
    <property type="match status" value="1"/>
</dbReference>
<name>A0ABX2MLD1_9BACL</name>
<dbReference type="InterPro" id="IPR000668">
    <property type="entry name" value="Peptidase_C1A_C"/>
</dbReference>
<dbReference type="EMBL" id="JABMCC010000107">
    <property type="protein sequence ID" value="NUU54830.1"/>
    <property type="molecule type" value="Genomic_DNA"/>
</dbReference>
<evidence type="ECO:0000313" key="3">
    <source>
        <dbReference type="EMBL" id="NUU54830.1"/>
    </source>
</evidence>
<feature type="domain" description="Peptidase C1A papain C-terminal" evidence="2">
    <location>
        <begin position="29"/>
        <end position="244"/>
    </location>
</feature>
<dbReference type="PROSITE" id="PS00639">
    <property type="entry name" value="THIOL_PROTEASE_HIS"/>
    <property type="match status" value="1"/>
</dbReference>
<dbReference type="Proteomes" id="UP000577724">
    <property type="component" value="Unassembled WGS sequence"/>
</dbReference>
<protein>
    <submittedName>
        <fullName evidence="3">C1 family peptidase</fullName>
    </submittedName>
</protein>
<evidence type="ECO:0000259" key="2">
    <source>
        <dbReference type="SMART" id="SM00645"/>
    </source>
</evidence>
<dbReference type="SUPFAM" id="SSF54001">
    <property type="entry name" value="Cysteine proteinases"/>
    <property type="match status" value="1"/>
</dbReference>
<sequence length="281" mass="31983">MKPYFTGYIPSPLDKRDISMEAFLPTFNIPEQVDYTNDMSPIRPQGNEGTCVAFAAVVGVKEYQEKKEHEHTIELSPRYLYQKCKELDGIPDEEGTYPRVAVKVLYDQGCCEESYWPYIACELGTPQIGADENAAKYRIKAFASLNSISSMKRSLVINGPFIAGVVVFEESWFNEQTDRTGVIGMPPEDLISNGGHAICIVGYDNTTKRFKFKNSWGDGWGERGYGYLPYEYMKRYCTEAWSSTDLIDNPEAIIKAKENILDRFDEDYVVPRTDKLGITYH</sequence>
<gene>
    <name evidence="3" type="ORF">HP548_12150</name>
</gene>
<dbReference type="InterPro" id="IPR038765">
    <property type="entry name" value="Papain-like_cys_pep_sf"/>
</dbReference>
<proteinExistence type="inferred from homology"/>
<dbReference type="Gene3D" id="3.90.70.10">
    <property type="entry name" value="Cysteine proteinases"/>
    <property type="match status" value="1"/>
</dbReference>
<dbReference type="InterPro" id="IPR013128">
    <property type="entry name" value="Peptidase_C1A"/>
</dbReference>
<accession>A0ABX2MLD1</accession>
<evidence type="ECO:0000256" key="1">
    <source>
        <dbReference type="ARBA" id="ARBA00008455"/>
    </source>
</evidence>
<dbReference type="SMART" id="SM00645">
    <property type="entry name" value="Pept_C1"/>
    <property type="match status" value="1"/>
</dbReference>
<comment type="caution">
    <text evidence="3">The sequence shown here is derived from an EMBL/GenBank/DDBJ whole genome shotgun (WGS) entry which is preliminary data.</text>
</comment>
<dbReference type="InterPro" id="IPR025660">
    <property type="entry name" value="Pept_his_AS"/>
</dbReference>
<evidence type="ECO:0000313" key="4">
    <source>
        <dbReference type="Proteomes" id="UP000577724"/>
    </source>
</evidence>
<dbReference type="GeneID" id="97131467"/>
<dbReference type="RefSeq" id="WP_175381773.1">
    <property type="nucleotide sequence ID" value="NZ_CBCRYD010000035.1"/>
</dbReference>